<dbReference type="GO" id="GO:0006260">
    <property type="term" value="P:DNA replication"/>
    <property type="evidence" value="ECO:0007669"/>
    <property type="project" value="UniProtKB-KW"/>
</dbReference>
<evidence type="ECO:0000259" key="9">
    <source>
        <dbReference type="Pfam" id="PF00149"/>
    </source>
</evidence>
<keyword evidence="12" id="KW-1185">Reference proteome</keyword>
<dbReference type="Proteomes" id="UP000593626">
    <property type="component" value="Chromosome"/>
</dbReference>
<keyword evidence="8" id="KW-0255">Endonuclease</keyword>
<keyword evidence="5 8" id="KW-0378">Hydrolase</keyword>
<evidence type="ECO:0000256" key="8">
    <source>
        <dbReference type="RuleBase" id="RU363069"/>
    </source>
</evidence>
<comment type="similarity">
    <text evidence="1 8">Belongs to the SbcD family.</text>
</comment>
<proteinExistence type="inferred from homology"/>
<dbReference type="Gene3D" id="3.60.21.10">
    <property type="match status" value="1"/>
</dbReference>
<evidence type="ECO:0000256" key="2">
    <source>
        <dbReference type="ARBA" id="ARBA00011322"/>
    </source>
</evidence>
<dbReference type="EMBL" id="CP049742">
    <property type="protein sequence ID" value="QPC48368.1"/>
    <property type="molecule type" value="Genomic_DNA"/>
</dbReference>
<dbReference type="CDD" id="cd00840">
    <property type="entry name" value="MPP_Mre11_N"/>
    <property type="match status" value="1"/>
</dbReference>
<protein>
    <recommendedName>
        <fullName evidence="3 8">Nuclease SbcCD subunit D</fullName>
    </recommendedName>
</protein>
<evidence type="ECO:0000313" key="11">
    <source>
        <dbReference type="EMBL" id="QPC48368.1"/>
    </source>
</evidence>
<keyword evidence="7 8" id="KW-0233">DNA recombination</keyword>
<dbReference type="Pfam" id="PF12320">
    <property type="entry name" value="SbcD_C"/>
    <property type="match status" value="1"/>
</dbReference>
<dbReference type="Pfam" id="PF00149">
    <property type="entry name" value="Metallophos"/>
    <property type="match status" value="1"/>
</dbReference>
<dbReference type="InterPro" id="IPR004843">
    <property type="entry name" value="Calcineurin-like_PHP"/>
</dbReference>
<dbReference type="InterPro" id="IPR050535">
    <property type="entry name" value="DNA_Repair-Maintenance_Comp"/>
</dbReference>
<dbReference type="InterPro" id="IPR041796">
    <property type="entry name" value="Mre11_N"/>
</dbReference>
<keyword evidence="4 8" id="KW-0540">Nuclease</keyword>
<evidence type="ECO:0000256" key="4">
    <source>
        <dbReference type="ARBA" id="ARBA00022722"/>
    </source>
</evidence>
<reference evidence="11 12" key="1">
    <citation type="submission" date="2019-07" db="EMBL/GenBank/DDBJ databases">
        <title>Genome sequence of 2 isolates from Red Sea Mangroves.</title>
        <authorList>
            <person name="Sefrji F."/>
            <person name="Michoud G."/>
            <person name="Merlino G."/>
            <person name="Daffonchio D."/>
        </authorList>
    </citation>
    <scope>NUCLEOTIDE SEQUENCE [LARGE SCALE GENOMIC DNA]</scope>
    <source>
        <strain evidence="11 12">R1DC41</strain>
    </source>
</reference>
<organism evidence="11 12">
    <name type="scientific">Mangrovibacillus cuniculi</name>
    <dbReference type="NCBI Taxonomy" id="2593652"/>
    <lineage>
        <taxon>Bacteria</taxon>
        <taxon>Bacillati</taxon>
        <taxon>Bacillota</taxon>
        <taxon>Bacilli</taxon>
        <taxon>Bacillales</taxon>
        <taxon>Bacillaceae</taxon>
        <taxon>Mangrovibacillus</taxon>
    </lineage>
</organism>
<dbReference type="InterPro" id="IPR029052">
    <property type="entry name" value="Metallo-depent_PP-like"/>
</dbReference>
<dbReference type="NCBIfam" id="TIGR00619">
    <property type="entry name" value="sbcd"/>
    <property type="match status" value="1"/>
</dbReference>
<keyword evidence="6 8" id="KW-0269">Exonuclease</keyword>
<dbReference type="PANTHER" id="PTHR30337">
    <property type="entry name" value="COMPONENT OF ATP-DEPENDENT DSDNA EXONUCLEASE"/>
    <property type="match status" value="1"/>
</dbReference>
<feature type="domain" description="Nuclease SbcCD subunit D C-terminal" evidence="10">
    <location>
        <begin position="261"/>
        <end position="352"/>
    </location>
</feature>
<dbReference type="InterPro" id="IPR026843">
    <property type="entry name" value="SbcD_C"/>
</dbReference>
<feature type="domain" description="Calcineurin-like phosphoesterase" evidence="9">
    <location>
        <begin position="1"/>
        <end position="211"/>
    </location>
</feature>
<dbReference type="GO" id="GO:0008408">
    <property type="term" value="F:3'-5' exonuclease activity"/>
    <property type="evidence" value="ECO:0007669"/>
    <property type="project" value="InterPro"/>
</dbReference>
<evidence type="ECO:0000256" key="7">
    <source>
        <dbReference type="ARBA" id="ARBA00023172"/>
    </source>
</evidence>
<dbReference type="SUPFAM" id="SSF56300">
    <property type="entry name" value="Metallo-dependent phosphatases"/>
    <property type="match status" value="1"/>
</dbReference>
<evidence type="ECO:0000256" key="1">
    <source>
        <dbReference type="ARBA" id="ARBA00010555"/>
    </source>
</evidence>
<dbReference type="GO" id="GO:0006310">
    <property type="term" value="P:DNA recombination"/>
    <property type="evidence" value="ECO:0007669"/>
    <property type="project" value="UniProtKB-KW"/>
</dbReference>
<accession>A0A7S8HGY1</accession>
<name>A0A7S8HGY1_9BACI</name>
<gene>
    <name evidence="8" type="primary">sbcD</name>
    <name evidence="11" type="ORF">G8O30_05485</name>
</gene>
<sequence>MKFIHTGDWHLGKLVHGRYMTEDQEYLLQSFIELVEKEKPDAVIISGDLYDRSIPPTEAIHLLNKVLYHINVTLQCPVLAISGNHDSAERLSFGSSWFKESNLHIVTNLEEALRPIKINGVDFYLLPYAEPAEVRYFLNDGTITTHEQATKAMIAAMELEDNRPSVLVAHAFVIGAKETESERALSVGGTGAISADVFEPFTYTALGHLHSPDAIKHDSIFYSGSLMKYSFSEIKQRKIVRVVTIEDNEWTMREEELKGKNDLREIVGKLDDLLSPTFYENQKRDDYLKVVLLDEGALIDPLYKLRQVYPNILHLERHQEVVDAKKNVPINKLDVKKREELDLFTEFYESMTNSPFTEEKREIVVQLMKKIKEEQQ</sequence>
<comment type="subunit">
    <text evidence="2 8">Heterodimer of SbcC and SbcD.</text>
</comment>
<evidence type="ECO:0000256" key="5">
    <source>
        <dbReference type="ARBA" id="ARBA00022801"/>
    </source>
</evidence>
<evidence type="ECO:0000256" key="6">
    <source>
        <dbReference type="ARBA" id="ARBA00022839"/>
    </source>
</evidence>
<evidence type="ECO:0000313" key="12">
    <source>
        <dbReference type="Proteomes" id="UP000593626"/>
    </source>
</evidence>
<evidence type="ECO:0000259" key="10">
    <source>
        <dbReference type="Pfam" id="PF12320"/>
    </source>
</evidence>
<dbReference type="KEGG" id="mcui:G8O30_05485"/>
<dbReference type="AlphaFoldDB" id="A0A7S8HGY1"/>
<dbReference type="InterPro" id="IPR004593">
    <property type="entry name" value="SbcD"/>
</dbReference>
<comment type="function">
    <text evidence="8">SbcCD cleaves DNA hairpin structures. These structures can inhibit DNA replication and are intermediates in certain DNA recombination reactions. The complex acts as a 3'-&gt;5' double strand exonuclease that can open hairpins. It also has a 5' single-strand endonuclease activity.</text>
</comment>
<keyword evidence="8" id="KW-0235">DNA replication</keyword>
<evidence type="ECO:0000256" key="3">
    <source>
        <dbReference type="ARBA" id="ARBA00013365"/>
    </source>
</evidence>
<dbReference type="PANTHER" id="PTHR30337:SF0">
    <property type="entry name" value="NUCLEASE SBCCD SUBUNIT D"/>
    <property type="match status" value="1"/>
</dbReference>
<dbReference type="GO" id="GO:0004519">
    <property type="term" value="F:endonuclease activity"/>
    <property type="evidence" value="ECO:0007669"/>
    <property type="project" value="UniProtKB-KW"/>
</dbReference>